<evidence type="ECO:0000313" key="5">
    <source>
        <dbReference type="Proteomes" id="UP000033684"/>
    </source>
</evidence>
<feature type="chain" id="PRO_5002462342" description="DUF4124 domain-containing protein" evidence="2">
    <location>
        <begin position="18"/>
        <end position="165"/>
    </location>
</feature>
<feature type="region of interest" description="Disordered" evidence="1">
    <location>
        <begin position="45"/>
        <end position="110"/>
    </location>
</feature>
<dbReference type="InterPro" id="IPR025392">
    <property type="entry name" value="DUF4124"/>
</dbReference>
<protein>
    <recommendedName>
        <fullName evidence="3">DUF4124 domain-containing protein</fullName>
    </recommendedName>
</protein>
<dbReference type="EMBL" id="LAJX01000097">
    <property type="protein sequence ID" value="KJV06651.1"/>
    <property type="molecule type" value="Genomic_DNA"/>
</dbReference>
<sequence length="165" mass="19195">MRIALLLLLLMVKPVFAEVFKCMDKDKNTLYQSTPCQDAVSQQPLAIKKPSPQQEADAEARLKAWQAEQDRKKAEQQEAQEKAQKEAQERLDKQAQIDALNRSAKAQEELANSIKQRAIYQQPIYVSPYWNVPHSHKPHHSPRSSQEEEHSTQPQDRYPRYRHNP</sequence>
<feature type="compositionally biased region" description="Basic and acidic residues" evidence="1">
    <location>
        <begin position="58"/>
        <end position="95"/>
    </location>
</feature>
<dbReference type="RefSeq" id="WP_045779109.1">
    <property type="nucleotide sequence ID" value="NZ_LAJX01000097.1"/>
</dbReference>
<dbReference type="OrthoDB" id="5574344at2"/>
<reference evidence="5" key="1">
    <citation type="submission" date="2015-03" db="EMBL/GenBank/DDBJ databases">
        <title>Draft genome sequence of a novel methanotroph (Sn10-6) isolated from flooded ricefield rhizosphere in India.</title>
        <authorList>
            <person name="Pandit P.S."/>
            <person name="Pore S.D."/>
            <person name="Arora P."/>
            <person name="Kapse N.G."/>
            <person name="Dhakephalkar P.K."/>
            <person name="Rahalkar M.C."/>
        </authorList>
    </citation>
    <scope>NUCLEOTIDE SEQUENCE [LARGE SCALE GENOMIC DNA]</scope>
    <source>
        <strain evidence="5">Sn10-6</strain>
    </source>
</reference>
<feature type="signal peptide" evidence="2">
    <location>
        <begin position="1"/>
        <end position="17"/>
    </location>
</feature>
<evidence type="ECO:0000256" key="2">
    <source>
        <dbReference type="SAM" id="SignalP"/>
    </source>
</evidence>
<comment type="caution">
    <text evidence="4">The sequence shown here is derived from an EMBL/GenBank/DDBJ whole genome shotgun (WGS) entry which is preliminary data.</text>
</comment>
<dbReference type="AlphaFoldDB" id="A0A0F3IIV0"/>
<evidence type="ECO:0000256" key="1">
    <source>
        <dbReference type="SAM" id="MobiDB-lite"/>
    </source>
</evidence>
<gene>
    <name evidence="4" type="ORF">VZ94_09915</name>
</gene>
<feature type="domain" description="DUF4124" evidence="3">
    <location>
        <begin position="6"/>
        <end position="59"/>
    </location>
</feature>
<reference evidence="4 5" key="2">
    <citation type="journal article" date="2016" name="Microb. Ecol.">
        <title>Genome Characteristics of a Novel Type I Methanotroph (Sn10-6) Isolated from a Flooded Indian Rice Field.</title>
        <authorList>
            <person name="Rahalkar M.C."/>
            <person name="Pandit P.S."/>
            <person name="Dhakephalkar P.K."/>
            <person name="Pore S."/>
            <person name="Arora P."/>
            <person name="Kapse N."/>
        </authorList>
    </citation>
    <scope>NUCLEOTIDE SEQUENCE [LARGE SCALE GENOMIC DNA]</scope>
    <source>
        <strain evidence="4 5">Sn10-6</strain>
    </source>
</reference>
<keyword evidence="5" id="KW-1185">Reference proteome</keyword>
<name>A0A0F3IIV0_9GAMM</name>
<accession>A0A0F3IIV0</accession>
<keyword evidence="2" id="KW-0732">Signal</keyword>
<organism evidence="4 5">
    <name type="scientific">Methylocucumis oryzae</name>
    <dbReference type="NCBI Taxonomy" id="1632867"/>
    <lineage>
        <taxon>Bacteria</taxon>
        <taxon>Pseudomonadati</taxon>
        <taxon>Pseudomonadota</taxon>
        <taxon>Gammaproteobacteria</taxon>
        <taxon>Methylococcales</taxon>
        <taxon>Methylococcaceae</taxon>
        <taxon>Methylocucumis</taxon>
    </lineage>
</organism>
<evidence type="ECO:0000259" key="3">
    <source>
        <dbReference type="Pfam" id="PF13511"/>
    </source>
</evidence>
<dbReference type="Pfam" id="PF13511">
    <property type="entry name" value="DUF4124"/>
    <property type="match status" value="1"/>
</dbReference>
<proteinExistence type="predicted"/>
<evidence type="ECO:0000313" key="4">
    <source>
        <dbReference type="EMBL" id="KJV06651.1"/>
    </source>
</evidence>
<feature type="region of interest" description="Disordered" evidence="1">
    <location>
        <begin position="129"/>
        <end position="165"/>
    </location>
</feature>
<dbReference type="Proteomes" id="UP000033684">
    <property type="component" value="Unassembled WGS sequence"/>
</dbReference>